<dbReference type="GO" id="GO:0016209">
    <property type="term" value="F:antioxidant activity"/>
    <property type="evidence" value="ECO:0007669"/>
    <property type="project" value="InterPro"/>
</dbReference>
<name>A0A4R3KP16_9SPHI</name>
<dbReference type="AlphaFoldDB" id="A0A4R3KP16"/>
<dbReference type="Pfam" id="PF00578">
    <property type="entry name" value="AhpC-TSA"/>
    <property type="match status" value="1"/>
</dbReference>
<dbReference type="OrthoDB" id="662072at2"/>
<evidence type="ECO:0000256" key="1">
    <source>
        <dbReference type="SAM" id="SignalP"/>
    </source>
</evidence>
<comment type="caution">
    <text evidence="3">The sequence shown here is derived from an EMBL/GenBank/DDBJ whole genome shotgun (WGS) entry which is preliminary data.</text>
</comment>
<dbReference type="RefSeq" id="WP_132129731.1">
    <property type="nucleotide sequence ID" value="NZ_CP042432.1"/>
</dbReference>
<sequence>MCRKIIVSFLFFFCAGAFAHAQEIPYTIPEFTFYKMDDTPFTREDLSRTSNIVFVFFSTTCHHCQDETRAMGEHSGDFDQSTLYFISKENKSDIRKFMDTYGKQLKDKSNVHVLRDPQSEFVLKFNPTQYPSVYIYTPTRQLVKHFSGETPISEITAALK</sequence>
<proteinExistence type="predicted"/>
<dbReference type="EMBL" id="SMAD01000008">
    <property type="protein sequence ID" value="TCS86330.1"/>
    <property type="molecule type" value="Genomic_DNA"/>
</dbReference>
<dbReference type="GO" id="GO:0016491">
    <property type="term" value="F:oxidoreductase activity"/>
    <property type="evidence" value="ECO:0007669"/>
    <property type="project" value="InterPro"/>
</dbReference>
<evidence type="ECO:0000313" key="4">
    <source>
        <dbReference type="Proteomes" id="UP000295807"/>
    </source>
</evidence>
<feature type="signal peptide" evidence="1">
    <location>
        <begin position="1"/>
        <end position="19"/>
    </location>
</feature>
<dbReference type="InterPro" id="IPR036249">
    <property type="entry name" value="Thioredoxin-like_sf"/>
</dbReference>
<keyword evidence="4" id="KW-1185">Reference proteome</keyword>
<accession>A0A4R3KP16</accession>
<evidence type="ECO:0000313" key="3">
    <source>
        <dbReference type="EMBL" id="TCS86330.1"/>
    </source>
</evidence>
<evidence type="ECO:0000259" key="2">
    <source>
        <dbReference type="Pfam" id="PF00578"/>
    </source>
</evidence>
<reference evidence="3 4" key="1">
    <citation type="submission" date="2019-03" db="EMBL/GenBank/DDBJ databases">
        <title>Genomic Encyclopedia of Type Strains, Phase IV (KMG-IV): sequencing the most valuable type-strain genomes for metagenomic binning, comparative biology and taxonomic classification.</title>
        <authorList>
            <person name="Goeker M."/>
        </authorList>
    </citation>
    <scope>NUCLEOTIDE SEQUENCE [LARGE SCALE GENOMIC DNA]</scope>
    <source>
        <strain evidence="3 4">DSM 21100</strain>
    </source>
</reference>
<feature type="domain" description="Alkyl hydroperoxide reductase subunit C/ Thiol specific antioxidant" evidence="2">
    <location>
        <begin position="27"/>
        <end position="142"/>
    </location>
</feature>
<dbReference type="Gene3D" id="3.40.30.10">
    <property type="entry name" value="Glutaredoxin"/>
    <property type="match status" value="1"/>
</dbReference>
<keyword evidence="1" id="KW-0732">Signal</keyword>
<dbReference type="InterPro" id="IPR000866">
    <property type="entry name" value="AhpC/TSA"/>
</dbReference>
<dbReference type="SUPFAM" id="SSF52833">
    <property type="entry name" value="Thioredoxin-like"/>
    <property type="match status" value="1"/>
</dbReference>
<organism evidence="3 4">
    <name type="scientific">Anseongella ginsenosidimutans</name>
    <dbReference type="NCBI Taxonomy" id="496056"/>
    <lineage>
        <taxon>Bacteria</taxon>
        <taxon>Pseudomonadati</taxon>
        <taxon>Bacteroidota</taxon>
        <taxon>Sphingobacteriia</taxon>
        <taxon>Sphingobacteriales</taxon>
        <taxon>Sphingobacteriaceae</taxon>
        <taxon>Anseongella</taxon>
    </lineage>
</organism>
<protein>
    <submittedName>
        <fullName evidence="3">AhpC/TSA family protein</fullName>
    </submittedName>
</protein>
<feature type="chain" id="PRO_5020944387" evidence="1">
    <location>
        <begin position="20"/>
        <end position="160"/>
    </location>
</feature>
<gene>
    <name evidence="3" type="ORF">EDD80_108123</name>
</gene>
<dbReference type="Proteomes" id="UP000295807">
    <property type="component" value="Unassembled WGS sequence"/>
</dbReference>